<sequence length="329" mass="34386">MSAFRLLSKGAAAVLALLLLFSVSACHEDAPPPANAVPARLKVVASFSILADIAANVGGERIALTTLVGPGGDSHAYEPTPADARAVAAADVVLVNGLGFEGWIDRLIEASGYRGPVVVATAGITPLAANVSAHAHAHDDDGHATHDHAADTPDPHAWQRLDNARIYVGNIARAFAAADPAGGAVYAANARAYQQRLDALQRQLAARMDAVPRDRRTVICAHDAFAYLGQAYGLSFLSPRGLSTQSEPSARDVAALITLAREQHVDALFLENISDPRLLDRIAAETGARIGGTLYSDALSAGDGPAPTYLELMRYNATALADALQPPVR</sequence>
<dbReference type="InterPro" id="IPR006129">
    <property type="entry name" value="AdhesinB"/>
</dbReference>
<dbReference type="PANTHER" id="PTHR42953">
    <property type="entry name" value="HIGH-AFFINITY ZINC UPTAKE SYSTEM PROTEIN ZNUA-RELATED"/>
    <property type="match status" value="1"/>
</dbReference>
<dbReference type="InterPro" id="IPR050492">
    <property type="entry name" value="Bact_metal-bind_prot9"/>
</dbReference>
<keyword evidence="5 8" id="KW-0732">Signal</keyword>
<reference evidence="9 10" key="1">
    <citation type="submission" date="2021-02" db="EMBL/GenBank/DDBJ databases">
        <title>Taxonomically Unique Crown Gall-Associated Xanthomonas Stains Have Deficiency in Virulence Repertories.</title>
        <authorList>
            <person name="Mafakheri H."/>
            <person name="Taghavi S.M."/>
            <person name="Dimkic I."/>
            <person name="Nemanja K."/>
            <person name="Osdaghi E."/>
        </authorList>
    </citation>
    <scope>NUCLEOTIDE SEQUENCE [LARGE SCALE GENOMIC DNA]</scope>
    <source>
        <strain evidence="9 10">FX4</strain>
    </source>
</reference>
<keyword evidence="10" id="KW-1185">Reference proteome</keyword>
<keyword evidence="3 6" id="KW-0813">Transport</keyword>
<evidence type="ECO:0000256" key="2">
    <source>
        <dbReference type="ARBA" id="ARBA00011028"/>
    </source>
</evidence>
<dbReference type="RefSeq" id="WP_206228972.1">
    <property type="nucleotide sequence ID" value="NZ_JAFIWB010000003.1"/>
</dbReference>
<feature type="chain" id="PRO_5045442762" evidence="8">
    <location>
        <begin position="28"/>
        <end position="329"/>
    </location>
</feature>
<evidence type="ECO:0000256" key="6">
    <source>
        <dbReference type="RuleBase" id="RU003512"/>
    </source>
</evidence>
<dbReference type="PRINTS" id="PR00691">
    <property type="entry name" value="ADHESINB"/>
</dbReference>
<dbReference type="InterPro" id="IPR006128">
    <property type="entry name" value="Lipoprotein_PsaA-like"/>
</dbReference>
<evidence type="ECO:0000256" key="3">
    <source>
        <dbReference type="ARBA" id="ARBA00022448"/>
    </source>
</evidence>
<name>A0ABS3AZ49_9XANT</name>
<dbReference type="PANTHER" id="PTHR42953:SF1">
    <property type="entry name" value="METAL-BINDING PROTEIN HI_0362-RELATED"/>
    <property type="match status" value="1"/>
</dbReference>
<comment type="caution">
    <text evidence="9">The sequence shown here is derived from an EMBL/GenBank/DDBJ whole genome shotgun (WGS) entry which is preliminary data.</text>
</comment>
<comment type="subcellular location">
    <subcellularLocation>
        <location evidence="1">Cell envelope</location>
    </subcellularLocation>
</comment>
<feature type="signal peptide" evidence="8">
    <location>
        <begin position="1"/>
        <end position="27"/>
    </location>
</feature>
<gene>
    <name evidence="9" type="ORF">JR064_04740</name>
</gene>
<accession>A0ABS3AZ49</accession>
<evidence type="ECO:0000313" key="9">
    <source>
        <dbReference type="EMBL" id="MBN6101467.1"/>
    </source>
</evidence>
<protein>
    <submittedName>
        <fullName evidence="9">Zinc ABC transporter substrate-binding protein</fullName>
    </submittedName>
</protein>
<evidence type="ECO:0000256" key="7">
    <source>
        <dbReference type="SAM" id="MobiDB-lite"/>
    </source>
</evidence>
<dbReference type="EMBL" id="JAFIWB010000003">
    <property type="protein sequence ID" value="MBN6101467.1"/>
    <property type="molecule type" value="Genomic_DNA"/>
</dbReference>
<evidence type="ECO:0000256" key="5">
    <source>
        <dbReference type="ARBA" id="ARBA00022729"/>
    </source>
</evidence>
<dbReference type="Proteomes" id="UP000695802">
    <property type="component" value="Unassembled WGS sequence"/>
</dbReference>
<keyword evidence="4" id="KW-0479">Metal-binding</keyword>
<feature type="compositionally biased region" description="Basic and acidic residues" evidence="7">
    <location>
        <begin position="136"/>
        <end position="154"/>
    </location>
</feature>
<evidence type="ECO:0000256" key="4">
    <source>
        <dbReference type="ARBA" id="ARBA00022723"/>
    </source>
</evidence>
<evidence type="ECO:0000256" key="8">
    <source>
        <dbReference type="SAM" id="SignalP"/>
    </source>
</evidence>
<dbReference type="InterPro" id="IPR006127">
    <property type="entry name" value="ZnuA-like"/>
</dbReference>
<comment type="similarity">
    <text evidence="2 6">Belongs to the bacterial solute-binding protein 9 family.</text>
</comment>
<dbReference type="Gene3D" id="3.40.50.1980">
    <property type="entry name" value="Nitrogenase molybdenum iron protein domain"/>
    <property type="match status" value="2"/>
</dbReference>
<evidence type="ECO:0000313" key="10">
    <source>
        <dbReference type="Proteomes" id="UP000695802"/>
    </source>
</evidence>
<dbReference type="SUPFAM" id="SSF53807">
    <property type="entry name" value="Helical backbone' metal receptor"/>
    <property type="match status" value="1"/>
</dbReference>
<dbReference type="PROSITE" id="PS51257">
    <property type="entry name" value="PROKAR_LIPOPROTEIN"/>
    <property type="match status" value="1"/>
</dbReference>
<organism evidence="9 10">
    <name type="scientific">Xanthomonas bonasiae</name>
    <dbReference type="NCBI Taxonomy" id="2810351"/>
    <lineage>
        <taxon>Bacteria</taxon>
        <taxon>Pseudomonadati</taxon>
        <taxon>Pseudomonadota</taxon>
        <taxon>Gammaproteobacteria</taxon>
        <taxon>Lysobacterales</taxon>
        <taxon>Lysobacteraceae</taxon>
        <taxon>Xanthomonas</taxon>
    </lineage>
</organism>
<dbReference type="PRINTS" id="PR00690">
    <property type="entry name" value="ADHESNFAMILY"/>
</dbReference>
<evidence type="ECO:0000256" key="1">
    <source>
        <dbReference type="ARBA" id="ARBA00004196"/>
    </source>
</evidence>
<proteinExistence type="inferred from homology"/>
<feature type="region of interest" description="Disordered" evidence="7">
    <location>
        <begin position="135"/>
        <end position="154"/>
    </location>
</feature>
<dbReference type="Pfam" id="PF01297">
    <property type="entry name" value="ZnuA"/>
    <property type="match status" value="1"/>
</dbReference>